<dbReference type="EMBL" id="BGZK01000257">
    <property type="protein sequence ID" value="GBP32267.1"/>
    <property type="molecule type" value="Genomic_DNA"/>
</dbReference>
<gene>
    <name evidence="1" type="ORF">EVAR_86099_1</name>
</gene>
<dbReference type="Proteomes" id="UP000299102">
    <property type="component" value="Unassembled WGS sequence"/>
</dbReference>
<evidence type="ECO:0000313" key="2">
    <source>
        <dbReference type="Proteomes" id="UP000299102"/>
    </source>
</evidence>
<sequence length="92" mass="10509">MTQYQGEHVPRAECFIANIFVALTSVTGFVRETQKRYYLHLFYFESQPCGPQTPHAKQLNFKPIVMAVTVKSGPDRRIASEGNMASKLTCYY</sequence>
<proteinExistence type="predicted"/>
<accession>A0A4C1V1V2</accession>
<dbReference type="AlphaFoldDB" id="A0A4C1V1V2"/>
<protein>
    <submittedName>
        <fullName evidence="1">Uncharacterized protein</fullName>
    </submittedName>
</protein>
<reference evidence="1 2" key="1">
    <citation type="journal article" date="2019" name="Commun. Biol.">
        <title>The bagworm genome reveals a unique fibroin gene that provides high tensile strength.</title>
        <authorList>
            <person name="Kono N."/>
            <person name="Nakamura H."/>
            <person name="Ohtoshi R."/>
            <person name="Tomita M."/>
            <person name="Numata K."/>
            <person name="Arakawa K."/>
        </authorList>
    </citation>
    <scope>NUCLEOTIDE SEQUENCE [LARGE SCALE GENOMIC DNA]</scope>
</reference>
<organism evidence="1 2">
    <name type="scientific">Eumeta variegata</name>
    <name type="common">Bagworm moth</name>
    <name type="synonym">Eumeta japonica</name>
    <dbReference type="NCBI Taxonomy" id="151549"/>
    <lineage>
        <taxon>Eukaryota</taxon>
        <taxon>Metazoa</taxon>
        <taxon>Ecdysozoa</taxon>
        <taxon>Arthropoda</taxon>
        <taxon>Hexapoda</taxon>
        <taxon>Insecta</taxon>
        <taxon>Pterygota</taxon>
        <taxon>Neoptera</taxon>
        <taxon>Endopterygota</taxon>
        <taxon>Lepidoptera</taxon>
        <taxon>Glossata</taxon>
        <taxon>Ditrysia</taxon>
        <taxon>Tineoidea</taxon>
        <taxon>Psychidae</taxon>
        <taxon>Oiketicinae</taxon>
        <taxon>Eumeta</taxon>
    </lineage>
</organism>
<comment type="caution">
    <text evidence="1">The sequence shown here is derived from an EMBL/GenBank/DDBJ whole genome shotgun (WGS) entry which is preliminary data.</text>
</comment>
<evidence type="ECO:0000313" key="1">
    <source>
        <dbReference type="EMBL" id="GBP32267.1"/>
    </source>
</evidence>
<name>A0A4C1V1V2_EUMVA</name>
<keyword evidence="2" id="KW-1185">Reference proteome</keyword>